<keyword evidence="8" id="KW-1133">Transmembrane helix</keyword>
<keyword evidence="4" id="KW-1003">Cell membrane</keyword>
<organism evidence="11 12">
    <name type="scientific">Oleiharenicola lentus</name>
    <dbReference type="NCBI Taxonomy" id="2508720"/>
    <lineage>
        <taxon>Bacteria</taxon>
        <taxon>Pseudomonadati</taxon>
        <taxon>Verrucomicrobiota</taxon>
        <taxon>Opitutia</taxon>
        <taxon>Opitutales</taxon>
        <taxon>Opitutaceae</taxon>
        <taxon>Oleiharenicola</taxon>
    </lineage>
</organism>
<evidence type="ECO:0000256" key="1">
    <source>
        <dbReference type="ARBA" id="ARBA00004383"/>
    </source>
</evidence>
<proteinExistence type="inferred from homology"/>
<evidence type="ECO:0000256" key="2">
    <source>
        <dbReference type="ARBA" id="ARBA00006555"/>
    </source>
</evidence>
<keyword evidence="3" id="KW-0813">Transport</keyword>
<protein>
    <submittedName>
        <fullName evidence="11">Energy transducer TonB</fullName>
    </submittedName>
</protein>
<dbReference type="AlphaFoldDB" id="A0A4V1M6G0"/>
<dbReference type="NCBIfam" id="TIGR01352">
    <property type="entry name" value="tonB_Cterm"/>
    <property type="match status" value="1"/>
</dbReference>
<dbReference type="PANTHER" id="PTHR33446:SF2">
    <property type="entry name" value="PROTEIN TONB"/>
    <property type="match status" value="1"/>
</dbReference>
<evidence type="ECO:0000256" key="8">
    <source>
        <dbReference type="ARBA" id="ARBA00022989"/>
    </source>
</evidence>
<dbReference type="Proteomes" id="UP000290218">
    <property type="component" value="Unassembled WGS sequence"/>
</dbReference>
<reference evidence="11 12" key="1">
    <citation type="submission" date="2019-01" db="EMBL/GenBank/DDBJ databases">
        <title>Lacunisphaera sp. strain TWA-58.</title>
        <authorList>
            <person name="Chen W.-M."/>
        </authorList>
    </citation>
    <scope>NUCLEOTIDE SEQUENCE [LARGE SCALE GENOMIC DNA]</scope>
    <source>
        <strain evidence="11 12">TWA-58</strain>
    </source>
</reference>
<evidence type="ECO:0000313" key="11">
    <source>
        <dbReference type="EMBL" id="RXK55269.1"/>
    </source>
</evidence>
<name>A0A4V1M6G0_9BACT</name>
<comment type="caution">
    <text evidence="11">The sequence shown here is derived from an EMBL/GenBank/DDBJ whole genome shotgun (WGS) entry which is preliminary data.</text>
</comment>
<comment type="subcellular location">
    <subcellularLocation>
        <location evidence="1">Cell inner membrane</location>
        <topology evidence="1">Single-pass membrane protein</topology>
        <orientation evidence="1">Periplasmic side</orientation>
    </subcellularLocation>
</comment>
<evidence type="ECO:0000256" key="7">
    <source>
        <dbReference type="ARBA" id="ARBA00022927"/>
    </source>
</evidence>
<keyword evidence="7" id="KW-0653">Protein transport</keyword>
<dbReference type="GO" id="GO:0015031">
    <property type="term" value="P:protein transport"/>
    <property type="evidence" value="ECO:0007669"/>
    <property type="project" value="UniProtKB-KW"/>
</dbReference>
<dbReference type="Gene3D" id="3.30.1150.10">
    <property type="match status" value="1"/>
</dbReference>
<dbReference type="Pfam" id="PF03544">
    <property type="entry name" value="TonB_C"/>
    <property type="match status" value="1"/>
</dbReference>
<dbReference type="InterPro" id="IPR006260">
    <property type="entry name" value="TonB/TolA_C"/>
</dbReference>
<keyword evidence="5" id="KW-0997">Cell inner membrane</keyword>
<evidence type="ECO:0000256" key="9">
    <source>
        <dbReference type="ARBA" id="ARBA00023136"/>
    </source>
</evidence>
<dbReference type="InterPro" id="IPR037682">
    <property type="entry name" value="TonB_C"/>
</dbReference>
<evidence type="ECO:0000256" key="6">
    <source>
        <dbReference type="ARBA" id="ARBA00022692"/>
    </source>
</evidence>
<feature type="domain" description="TonB C-terminal" evidence="10">
    <location>
        <begin position="69"/>
        <end position="166"/>
    </location>
</feature>
<dbReference type="PROSITE" id="PS52015">
    <property type="entry name" value="TONB_CTD"/>
    <property type="match status" value="1"/>
</dbReference>
<dbReference type="GO" id="GO:0031992">
    <property type="term" value="F:energy transducer activity"/>
    <property type="evidence" value="ECO:0007669"/>
    <property type="project" value="TreeGrafter"/>
</dbReference>
<dbReference type="GO" id="GO:0055085">
    <property type="term" value="P:transmembrane transport"/>
    <property type="evidence" value="ECO:0007669"/>
    <property type="project" value="InterPro"/>
</dbReference>
<evidence type="ECO:0000256" key="5">
    <source>
        <dbReference type="ARBA" id="ARBA00022519"/>
    </source>
</evidence>
<dbReference type="EMBL" id="SDHX01000001">
    <property type="protein sequence ID" value="RXK55269.1"/>
    <property type="molecule type" value="Genomic_DNA"/>
</dbReference>
<gene>
    <name evidence="11" type="ORF">ESB00_05060</name>
</gene>
<evidence type="ECO:0000259" key="10">
    <source>
        <dbReference type="PROSITE" id="PS52015"/>
    </source>
</evidence>
<sequence length="173" mass="18888">MGDEPRCVERVEDGSLSMNHPYRHSILAAILPAIMWALAGCSTHQPVVSSITAKPIGTMMHKGLEVSVFDANQVRCDKSTPPVYPTEAKRNRIQGVGVVRIIVDQTGEAIDYTVVSSSPTAEFGQAVLDAAKRWKYYPMADENGRPVIYILEQTIRFNLGEEMPAAGGGWNGL</sequence>
<keyword evidence="6" id="KW-0812">Transmembrane</keyword>
<keyword evidence="12" id="KW-1185">Reference proteome</keyword>
<accession>A0A4V1M6G0</accession>
<dbReference type="GO" id="GO:0098797">
    <property type="term" value="C:plasma membrane protein complex"/>
    <property type="evidence" value="ECO:0007669"/>
    <property type="project" value="TreeGrafter"/>
</dbReference>
<evidence type="ECO:0000313" key="12">
    <source>
        <dbReference type="Proteomes" id="UP000290218"/>
    </source>
</evidence>
<dbReference type="SUPFAM" id="SSF74653">
    <property type="entry name" value="TolA/TonB C-terminal domain"/>
    <property type="match status" value="1"/>
</dbReference>
<dbReference type="PANTHER" id="PTHR33446">
    <property type="entry name" value="PROTEIN TONB-RELATED"/>
    <property type="match status" value="1"/>
</dbReference>
<dbReference type="InterPro" id="IPR051045">
    <property type="entry name" value="TonB-dependent_transducer"/>
</dbReference>
<evidence type="ECO:0000256" key="3">
    <source>
        <dbReference type="ARBA" id="ARBA00022448"/>
    </source>
</evidence>
<keyword evidence="9" id="KW-0472">Membrane</keyword>
<comment type="similarity">
    <text evidence="2">Belongs to the TonB family.</text>
</comment>
<evidence type="ECO:0000256" key="4">
    <source>
        <dbReference type="ARBA" id="ARBA00022475"/>
    </source>
</evidence>
<dbReference type="OrthoDB" id="190496at2"/>